<feature type="transmembrane region" description="Helical" evidence="1">
    <location>
        <begin position="12"/>
        <end position="35"/>
    </location>
</feature>
<feature type="transmembrane region" description="Helical" evidence="1">
    <location>
        <begin position="792"/>
        <end position="811"/>
    </location>
</feature>
<protein>
    <recommendedName>
        <fullName evidence="2">Acyltransferase 3 domain-containing protein</fullName>
    </recommendedName>
</protein>
<evidence type="ECO:0000313" key="3">
    <source>
        <dbReference type="EnsemblMetazoa" id="ADIR004460-PA"/>
    </source>
</evidence>
<feature type="transmembrane region" description="Helical" evidence="1">
    <location>
        <begin position="166"/>
        <end position="186"/>
    </location>
</feature>
<dbReference type="InterPro" id="IPR002656">
    <property type="entry name" value="Acyl_transf_3_dom"/>
</dbReference>
<feature type="transmembrane region" description="Helical" evidence="1">
    <location>
        <begin position="308"/>
        <end position="334"/>
    </location>
</feature>
<dbReference type="Pfam" id="PF01757">
    <property type="entry name" value="Acyl_transf_3"/>
    <property type="match status" value="2"/>
</dbReference>
<feature type="transmembrane region" description="Helical" evidence="1">
    <location>
        <begin position="677"/>
        <end position="697"/>
    </location>
</feature>
<sequence>MAETDSTLHRDLLYIDGLRVVINHLVIVLHTFLIASAAPAKNYDDLEKLVNNPPMLIYLSSNAFLVQTFFTIGGFLLSVNFLRDTIRGPINFRYVGNKILNRLLRLLPVYGFFLLFSVSVNVRFDVNMNGFRLFTAENAICRQNWWSNLFFVNNFMWPAELCLMHTWYLATDLQLFLMAMALLLLVHRWPKGVGIVFLLGVAASFAIPGYITHQHNMHPVLPIKLSEVKFMFMYVPWLRRLYLPSYANTGCYLYGIIAGYLYHWVTNNKLQLQRSLLYRTVDRCVTPTLVGVVLSTYLWYVVEVPKPALWVSIYSAFYRNIIGIFVAVCFLRSINSPPGFVRRMLSSKLLTTLGKLTYSVYVLHDVVMRFVLLNERIGSDISLQKFVFCVYLVTVVSFAAGLVVFLVIEQPMILLLKPHINRYHRMPKLWQMDDYDECLSATGPDEPADVYCTATVVLKPDNRSDLWTLIEEFSSDYKRHFNHRVLKRGVCIKRCQQSVAKLAPPERKALLVEKFPINETYKFEDNIFENTALDREIYEDVVELCINKELNETYGLVAFAEIQSCDKSTSEVKIDTLDMSFLIVLCLLISLVILSSWYDSSINYKLSSEHYKHELDSKLYAFVVLLHATWLLKLQTGPLWRWGAETEQVFCRRNWWTNLLYVNNYVNPNQPCVQQGWYLGAEFQIFIIALIVLVAIVKFPRAKIALLTFVIGAAYVVPAFFIYHQRLQGTFVVTLEAQRYILWYDKFYLQAYIPTHINFGNYMLGVLTGLIYHELRKRSVDLASSGVFRFVWYANFLVVPLSMLPSYVFYVNEFETPSVWMAIYFAVSKNFFGIGIGIMILGCVHGVSGVLQRVLNYPFFEPMGRLAYGAYLIHPFVMRYMFVSTRGPVYYSDTLTISLVLGATAMSCLVSLLLCLLIELPTSALQNHLFAGFK</sequence>
<keyword evidence="1" id="KW-1133">Transmembrane helix</keyword>
<feature type="transmembrane region" description="Helical" evidence="1">
    <location>
        <begin position="579"/>
        <end position="598"/>
    </location>
</feature>
<feature type="transmembrane region" description="Helical" evidence="1">
    <location>
        <begin position="895"/>
        <end position="918"/>
    </location>
</feature>
<feature type="transmembrane region" description="Helical" evidence="1">
    <location>
        <begin position="193"/>
        <end position="211"/>
    </location>
</feature>
<dbReference type="PANTHER" id="PTHR11161:SF22">
    <property type="entry name" value="ACYLTRANSFERASE 3 DOMAIN-CONTAINING PROTEIN-RELATED"/>
    <property type="match status" value="1"/>
</dbReference>
<organism evidence="3 4">
    <name type="scientific">Anopheles dirus</name>
    <dbReference type="NCBI Taxonomy" id="7168"/>
    <lineage>
        <taxon>Eukaryota</taxon>
        <taxon>Metazoa</taxon>
        <taxon>Ecdysozoa</taxon>
        <taxon>Arthropoda</taxon>
        <taxon>Hexapoda</taxon>
        <taxon>Insecta</taxon>
        <taxon>Pterygota</taxon>
        <taxon>Neoptera</taxon>
        <taxon>Endopterygota</taxon>
        <taxon>Diptera</taxon>
        <taxon>Nematocera</taxon>
        <taxon>Culicoidea</taxon>
        <taxon>Culicidae</taxon>
        <taxon>Anophelinae</taxon>
        <taxon>Anopheles</taxon>
    </lineage>
</organism>
<feature type="transmembrane region" description="Helical" evidence="1">
    <location>
        <begin position="103"/>
        <end position="124"/>
    </location>
</feature>
<dbReference type="AlphaFoldDB" id="A0A182N9Y4"/>
<proteinExistence type="predicted"/>
<feature type="transmembrane region" description="Helical" evidence="1">
    <location>
        <begin position="241"/>
        <end position="263"/>
    </location>
</feature>
<keyword evidence="4" id="KW-1185">Reference proteome</keyword>
<feature type="domain" description="Acyltransferase 3" evidence="2">
    <location>
        <begin position="619"/>
        <end position="914"/>
    </location>
</feature>
<evidence type="ECO:0000313" key="4">
    <source>
        <dbReference type="Proteomes" id="UP000075884"/>
    </source>
</evidence>
<feature type="transmembrane region" description="Helical" evidence="1">
    <location>
        <begin position="619"/>
        <end position="636"/>
    </location>
</feature>
<dbReference type="PANTHER" id="PTHR11161">
    <property type="entry name" value="O-ACYLTRANSFERASE"/>
    <property type="match status" value="1"/>
</dbReference>
<evidence type="ECO:0000259" key="2">
    <source>
        <dbReference type="Pfam" id="PF01757"/>
    </source>
</evidence>
<feature type="transmembrane region" description="Helical" evidence="1">
    <location>
        <begin position="284"/>
        <end position="302"/>
    </location>
</feature>
<feature type="transmembrane region" description="Helical" evidence="1">
    <location>
        <begin position="831"/>
        <end position="851"/>
    </location>
</feature>
<feature type="transmembrane region" description="Helical" evidence="1">
    <location>
        <begin position="704"/>
        <end position="723"/>
    </location>
</feature>
<evidence type="ECO:0000256" key="1">
    <source>
        <dbReference type="SAM" id="Phobius"/>
    </source>
</evidence>
<dbReference type="InterPro" id="IPR052728">
    <property type="entry name" value="O2_lipid_transport_reg"/>
</dbReference>
<reference evidence="4" key="1">
    <citation type="submission" date="2013-03" db="EMBL/GenBank/DDBJ databases">
        <title>The Genome Sequence of Anopheles dirus WRAIR2.</title>
        <authorList>
            <consortium name="The Broad Institute Genomics Platform"/>
            <person name="Neafsey D.E."/>
            <person name="Walton C."/>
            <person name="Walker B."/>
            <person name="Young S.K."/>
            <person name="Zeng Q."/>
            <person name="Gargeya S."/>
            <person name="Fitzgerald M."/>
            <person name="Haas B."/>
            <person name="Abouelleil A."/>
            <person name="Allen A.W."/>
            <person name="Alvarado L."/>
            <person name="Arachchi H.M."/>
            <person name="Berlin A.M."/>
            <person name="Chapman S.B."/>
            <person name="Gainer-Dewar J."/>
            <person name="Goldberg J."/>
            <person name="Griggs A."/>
            <person name="Gujja S."/>
            <person name="Hansen M."/>
            <person name="Howarth C."/>
            <person name="Imamovic A."/>
            <person name="Ireland A."/>
            <person name="Larimer J."/>
            <person name="McCowan C."/>
            <person name="Murphy C."/>
            <person name="Pearson M."/>
            <person name="Poon T.W."/>
            <person name="Priest M."/>
            <person name="Roberts A."/>
            <person name="Saif S."/>
            <person name="Shea T."/>
            <person name="Sisk P."/>
            <person name="Sykes S."/>
            <person name="Wortman J."/>
            <person name="Nusbaum C."/>
            <person name="Birren B."/>
        </authorList>
    </citation>
    <scope>NUCLEOTIDE SEQUENCE [LARGE SCALE GENOMIC DNA]</scope>
    <source>
        <strain evidence="4">WRAIR2</strain>
    </source>
</reference>
<reference evidence="3" key="2">
    <citation type="submission" date="2020-05" db="UniProtKB">
        <authorList>
            <consortium name="EnsemblMetazoa"/>
        </authorList>
    </citation>
    <scope>IDENTIFICATION</scope>
    <source>
        <strain evidence="3">WRAIR2</strain>
    </source>
</reference>
<keyword evidence="1" id="KW-0812">Transmembrane</keyword>
<feature type="transmembrane region" description="Helical" evidence="1">
    <location>
        <begin position="55"/>
        <end position="82"/>
    </location>
</feature>
<feature type="transmembrane region" description="Helical" evidence="1">
    <location>
        <begin position="386"/>
        <end position="408"/>
    </location>
</feature>
<feature type="transmembrane region" description="Helical" evidence="1">
    <location>
        <begin position="863"/>
        <end position="883"/>
    </location>
</feature>
<feature type="domain" description="Acyltransferase 3" evidence="2">
    <location>
        <begin position="13"/>
        <end position="398"/>
    </location>
</feature>
<dbReference type="GO" id="GO:0016747">
    <property type="term" value="F:acyltransferase activity, transferring groups other than amino-acyl groups"/>
    <property type="evidence" value="ECO:0007669"/>
    <property type="project" value="InterPro"/>
</dbReference>
<dbReference type="VEuPathDB" id="VectorBase:ADIR004460"/>
<dbReference type="EnsemblMetazoa" id="ADIR004460-RA">
    <property type="protein sequence ID" value="ADIR004460-PA"/>
    <property type="gene ID" value="ADIR004460"/>
</dbReference>
<accession>A0A182N9Y4</accession>
<feature type="transmembrane region" description="Helical" evidence="1">
    <location>
        <begin position="751"/>
        <end position="772"/>
    </location>
</feature>
<dbReference type="Proteomes" id="UP000075884">
    <property type="component" value="Unassembled WGS sequence"/>
</dbReference>
<name>A0A182N9Y4_9DIPT</name>
<keyword evidence="1" id="KW-0472">Membrane</keyword>